<evidence type="ECO:0000256" key="2">
    <source>
        <dbReference type="ARBA" id="ARBA00038211"/>
    </source>
</evidence>
<evidence type="ECO:0000256" key="3">
    <source>
        <dbReference type="ARBA" id="ARBA00038874"/>
    </source>
</evidence>
<comment type="pathway">
    <text evidence="1">Phospholipid metabolism; phosphatidylethanolamine biosynthesis; phosphatidylethanolamine from ethanolamine: step 1/3.</text>
</comment>
<dbReference type="GO" id="GO:0004305">
    <property type="term" value="F:ethanolamine kinase activity"/>
    <property type="evidence" value="ECO:0007669"/>
    <property type="project" value="UniProtKB-EC"/>
</dbReference>
<accession>A0A507FFN8</accession>
<organism evidence="4 5">
    <name type="scientific">Chytriomyces confervae</name>
    <dbReference type="NCBI Taxonomy" id="246404"/>
    <lineage>
        <taxon>Eukaryota</taxon>
        <taxon>Fungi</taxon>
        <taxon>Fungi incertae sedis</taxon>
        <taxon>Chytridiomycota</taxon>
        <taxon>Chytridiomycota incertae sedis</taxon>
        <taxon>Chytridiomycetes</taxon>
        <taxon>Chytridiales</taxon>
        <taxon>Chytriomycetaceae</taxon>
        <taxon>Chytriomyces</taxon>
    </lineage>
</organism>
<comment type="caution">
    <text evidence="4">The sequence shown here is derived from an EMBL/GenBank/DDBJ whole genome shotgun (WGS) entry which is preliminary data.</text>
</comment>
<dbReference type="Pfam" id="PF01633">
    <property type="entry name" value="Choline_kinase"/>
    <property type="match status" value="1"/>
</dbReference>
<dbReference type="PANTHER" id="PTHR22603">
    <property type="entry name" value="CHOLINE/ETHANOALAMINE KINASE"/>
    <property type="match status" value="1"/>
</dbReference>
<keyword evidence="5" id="KW-1185">Reference proteome</keyword>
<dbReference type="Gene3D" id="3.90.1200.10">
    <property type="match status" value="1"/>
</dbReference>
<dbReference type="InterPro" id="IPR011009">
    <property type="entry name" value="Kinase-like_dom_sf"/>
</dbReference>
<dbReference type="SUPFAM" id="SSF56112">
    <property type="entry name" value="Protein kinase-like (PK-like)"/>
    <property type="match status" value="1"/>
</dbReference>
<dbReference type="Gene3D" id="3.30.200.20">
    <property type="entry name" value="Phosphorylase Kinase, domain 1"/>
    <property type="match status" value="1"/>
</dbReference>
<dbReference type="GO" id="GO:0005737">
    <property type="term" value="C:cytoplasm"/>
    <property type="evidence" value="ECO:0007669"/>
    <property type="project" value="TreeGrafter"/>
</dbReference>
<dbReference type="EMBL" id="QEAP01000120">
    <property type="protein sequence ID" value="TPX74555.1"/>
    <property type="molecule type" value="Genomic_DNA"/>
</dbReference>
<evidence type="ECO:0000313" key="5">
    <source>
        <dbReference type="Proteomes" id="UP000320333"/>
    </source>
</evidence>
<dbReference type="STRING" id="246404.A0A507FFN8"/>
<proteinExistence type="inferred from homology"/>
<comment type="similarity">
    <text evidence="2">Belongs to the choline/ethanolamine kinase family.</text>
</comment>
<protein>
    <recommendedName>
        <fullName evidence="3">ethanolamine kinase</fullName>
        <ecNumber evidence="3">2.7.1.82</ecNumber>
    </recommendedName>
</protein>
<dbReference type="CDD" id="cd05157">
    <property type="entry name" value="ETNK_euk"/>
    <property type="match status" value="1"/>
</dbReference>
<dbReference type="GO" id="GO:0006646">
    <property type="term" value="P:phosphatidylethanolamine biosynthetic process"/>
    <property type="evidence" value="ECO:0007669"/>
    <property type="project" value="TreeGrafter"/>
</dbReference>
<evidence type="ECO:0000313" key="4">
    <source>
        <dbReference type="EMBL" id="TPX74555.1"/>
    </source>
</evidence>
<dbReference type="EC" id="2.7.1.82" evidence="3"/>
<dbReference type="AlphaFoldDB" id="A0A507FFN8"/>
<dbReference type="OrthoDB" id="10267235at2759"/>
<name>A0A507FFN8_9FUNG</name>
<dbReference type="PANTHER" id="PTHR22603:SF66">
    <property type="entry name" value="ETHANOLAMINE KINASE"/>
    <property type="match status" value="1"/>
</dbReference>
<sequence>MDALQTLDFEMDHSCLLEGSAQVIQMAFPEWNQKDVRYVQQTHGITNALDTTSLVDFDSYSAQKISVVKCIHNKETVLIRTYGKGTDAIIDRKQEMINMIVLSRSGMSPKLYARFSNGIVYGYVEGVPFSVEDMRDSHKSLLVAGHLANWHNVDASDVMKTSPKLFGTLNQWLDVIPKRFSKPAVDASFRSFITIDRLRKEVAQLQVELTKVNAPIVFSHCDLLTGNIIFNKEKDRVDFIDYEYGSYNPRGFDIGNHFCEYAGFDCEWSLYPDESFQKVWLRRYLETANGSESSPVTEEQVSMLYAEVNKYALAAHLYWGIWALVQAEISDLDFDYAGYSKLRIDEYFRRKSVFLAL</sequence>
<evidence type="ECO:0000256" key="1">
    <source>
        <dbReference type="ARBA" id="ARBA00037883"/>
    </source>
</evidence>
<dbReference type="Proteomes" id="UP000320333">
    <property type="component" value="Unassembled WGS sequence"/>
</dbReference>
<gene>
    <name evidence="4" type="ORF">CcCBS67573_g04174</name>
</gene>
<reference evidence="4 5" key="1">
    <citation type="journal article" date="2019" name="Sci. Rep.">
        <title>Comparative genomics of chytrid fungi reveal insights into the obligate biotrophic and pathogenic lifestyle of Synchytrium endobioticum.</title>
        <authorList>
            <person name="van de Vossenberg B.T.L.H."/>
            <person name="Warris S."/>
            <person name="Nguyen H.D.T."/>
            <person name="van Gent-Pelzer M.P.E."/>
            <person name="Joly D.L."/>
            <person name="van de Geest H.C."/>
            <person name="Bonants P.J.M."/>
            <person name="Smith D.S."/>
            <person name="Levesque C.A."/>
            <person name="van der Lee T.A.J."/>
        </authorList>
    </citation>
    <scope>NUCLEOTIDE SEQUENCE [LARGE SCALE GENOMIC DNA]</scope>
    <source>
        <strain evidence="4 5">CBS 675.73</strain>
    </source>
</reference>